<evidence type="ECO:0008006" key="3">
    <source>
        <dbReference type="Google" id="ProtNLM"/>
    </source>
</evidence>
<dbReference type="PANTHER" id="PTHR36932">
    <property type="entry name" value="CAPSULAR POLYSACCHARIDE BIOSYNTHESIS PROTEIN"/>
    <property type="match status" value="1"/>
</dbReference>
<dbReference type="InterPro" id="IPR042099">
    <property type="entry name" value="ANL_N_sf"/>
</dbReference>
<dbReference type="Gene3D" id="3.40.50.12780">
    <property type="entry name" value="N-terminal domain of ligase-like"/>
    <property type="match status" value="1"/>
</dbReference>
<sequence length="425" mass="47923">MYVNGIKTYFNLKSNLKKPLSELKEMQWRSFRDLVEFAYRQVSIYRHHFAKTGFSLENLRDPSDIPNVPTTTKSLFQQADAQDLISDQLHIEKLVRKRTSGSSGSPLDVYYTPEDRIYRTILHLRILFYNGMRFRDKMAHISDDRNVPDFRYSFQRLGFLPKEFVYAADSAGDQLDRLAAIDPAVIYSYASSMVLLASEVETQGSCPIKPKIIFTTGELLNSDDRALIERAFSTKIRDIYGVVEMADVAWECPAGEGYHINIDSFHVEVLNDGKPALPGEPGKLVITNLHSYAMPFIRYEVGDVVTAPIDDPCSCGCTFPRIGVLQGRADDWLYKADGSKVSPLIFVVASIKGVLQYRMIQKAYDQLAVEILPGPDYTDDTLPDVKKHVLEVMGSGVNVEVVKVDIIPQKSGKMRRVISEIESSP</sequence>
<evidence type="ECO:0000313" key="2">
    <source>
        <dbReference type="Proteomes" id="UP000319619"/>
    </source>
</evidence>
<reference evidence="1 2" key="1">
    <citation type="submission" date="2017-06" db="EMBL/GenBank/DDBJ databases">
        <title>Novel microbial phyla capable of carbon fixation and sulfur reduction in deep-sea sediments.</title>
        <authorList>
            <person name="Huang J."/>
            <person name="Baker B."/>
            <person name="Wang Y."/>
        </authorList>
    </citation>
    <scope>NUCLEOTIDE SEQUENCE [LARGE SCALE GENOMIC DNA]</scope>
    <source>
        <strain evidence="1">B3_LCP</strain>
    </source>
</reference>
<organism evidence="1 2">
    <name type="scientific">candidate division LCP-89 bacterium B3_LCP</name>
    <dbReference type="NCBI Taxonomy" id="2012998"/>
    <lineage>
        <taxon>Bacteria</taxon>
        <taxon>Pseudomonadati</taxon>
        <taxon>Bacteria division LCP-89</taxon>
    </lineage>
</organism>
<evidence type="ECO:0000313" key="1">
    <source>
        <dbReference type="EMBL" id="TKJ41560.1"/>
    </source>
</evidence>
<dbReference type="EMBL" id="NJBN01000002">
    <property type="protein sequence ID" value="TKJ41560.1"/>
    <property type="molecule type" value="Genomic_DNA"/>
</dbReference>
<accession>A0A532V2W2</accession>
<dbReference type="InterPro" id="IPR053158">
    <property type="entry name" value="CapK_Type1_Caps_Biosynth"/>
</dbReference>
<protein>
    <recommendedName>
        <fullName evidence="3">Phenylacetate--CoA ligase family protein</fullName>
    </recommendedName>
</protein>
<dbReference type="Proteomes" id="UP000319619">
    <property type="component" value="Unassembled WGS sequence"/>
</dbReference>
<dbReference type="SUPFAM" id="SSF56801">
    <property type="entry name" value="Acetyl-CoA synthetase-like"/>
    <property type="match status" value="1"/>
</dbReference>
<comment type="caution">
    <text evidence="1">The sequence shown here is derived from an EMBL/GenBank/DDBJ whole genome shotgun (WGS) entry which is preliminary data.</text>
</comment>
<name>A0A532V2W2_UNCL8</name>
<gene>
    <name evidence="1" type="ORF">CEE37_03065</name>
</gene>
<proteinExistence type="predicted"/>
<dbReference type="PANTHER" id="PTHR36932:SF1">
    <property type="entry name" value="CAPSULAR POLYSACCHARIDE BIOSYNTHESIS PROTEIN"/>
    <property type="match status" value="1"/>
</dbReference>
<dbReference type="AlphaFoldDB" id="A0A532V2W2"/>